<feature type="binding site" evidence="6">
    <location>
        <begin position="73"/>
        <end position="75"/>
    </location>
    <ligand>
        <name>substrate</name>
    </ligand>
</feature>
<evidence type="ECO:0000256" key="1">
    <source>
        <dbReference type="ARBA" id="ARBA00002368"/>
    </source>
</evidence>
<feature type="binding site" evidence="6">
    <location>
        <position position="190"/>
    </location>
    <ligand>
        <name>Zn(2+)</name>
        <dbReference type="ChEBI" id="CHEBI:29105"/>
        <label>2</label>
    </ligand>
</feature>
<dbReference type="InterPro" id="IPR024403">
    <property type="entry name" value="DHOase_cat"/>
</dbReference>
<dbReference type="HAMAP" id="MF_00220_B">
    <property type="entry name" value="PyrC_classI_B"/>
    <property type="match status" value="1"/>
</dbReference>
<feature type="binding site" evidence="6">
    <location>
        <position position="71"/>
    </location>
    <ligand>
        <name>Zn(2+)</name>
        <dbReference type="ChEBI" id="CHEBI:29105"/>
        <label>1</label>
    </ligand>
</feature>
<reference evidence="9" key="1">
    <citation type="journal article" date="2010" name="PLoS ONE">
        <title>The Arthrobacter arilaitensis Re117 genome sequence reveals its genetic adaptation to the surface of cheese.</title>
        <authorList>
            <person name="Monnet C."/>
            <person name="Loux V."/>
            <person name="Gibrat J.F."/>
            <person name="Spinnler E."/>
            <person name="Barbe V."/>
            <person name="Vacherie B."/>
            <person name="Gavory F."/>
            <person name="Gourbeyre E."/>
            <person name="Siguier P."/>
            <person name="Chandler M."/>
            <person name="Elleuch R."/>
            <person name="Irlinger F."/>
            <person name="Vallaeys T."/>
        </authorList>
    </citation>
    <scope>NUCLEOTIDE SEQUENCE</scope>
    <source>
        <strain evidence="9">DSM 16368 / CIP 108037 / IAM 15318 / JCM 13566 / Re117</strain>
    </source>
</reference>
<dbReference type="InterPro" id="IPR032466">
    <property type="entry name" value="Metal_Hydrolase"/>
</dbReference>
<comment type="cofactor">
    <cofactor evidence="6">
        <name>Zn(2+)</name>
        <dbReference type="ChEBI" id="CHEBI:29105"/>
    </cofactor>
    <text evidence="6">Binds 2 Zn(2+) ions per subunit.</text>
</comment>
<gene>
    <name evidence="6 8" type="primary">pyrC</name>
    <name evidence="8" type="ordered locus">AARI_31540</name>
</gene>
<dbReference type="Pfam" id="PF12890">
    <property type="entry name" value="DHOase"/>
    <property type="match status" value="1"/>
</dbReference>
<accession>A0ABP1U8B9</accession>
<keyword evidence="6" id="KW-0862">Zinc</keyword>
<evidence type="ECO:0000256" key="5">
    <source>
        <dbReference type="ARBA" id="ARBA00022975"/>
    </source>
</evidence>
<feature type="binding site" evidence="6">
    <location>
        <position position="320"/>
    </location>
    <ligand>
        <name>substrate</name>
    </ligand>
</feature>
<comment type="catalytic activity">
    <reaction evidence="6">
        <text>(S)-dihydroorotate + H2O = N-carbamoyl-L-aspartate + H(+)</text>
        <dbReference type="Rhea" id="RHEA:24296"/>
        <dbReference type="ChEBI" id="CHEBI:15377"/>
        <dbReference type="ChEBI" id="CHEBI:15378"/>
        <dbReference type="ChEBI" id="CHEBI:30864"/>
        <dbReference type="ChEBI" id="CHEBI:32814"/>
        <dbReference type="EC" id="3.5.2.3"/>
    </reaction>
</comment>
<protein>
    <recommendedName>
        <fullName evidence="6">Dihydroorotase</fullName>
        <shortName evidence="6">DHOase</shortName>
        <ecNumber evidence="6">3.5.2.3</ecNumber>
    </recommendedName>
</protein>
<sequence length="441" mass="46525">MKTAAAHWSIGSSLGDMILTGVLPYGGPPADVLISDGKFVSFVSQDQARNPEAQVVDCQGLIMMPGFVDLHTHLREPGGEAAETISTGTRSATAGGYTDVFAMANTDPVTDSAERVRNLVALANLHGACRVHPVGALTKNLEGNESAPYAEMAAAGAHIFSDDGRCLDNANLTRQGLQAVAAFGGVLAQHAQSADLAGQGQINAGPAAQSTGIPAWLGVAEETIIARDAILAAETGAHLHVCHISTRRSADIVRWAKSQGWPVTAEVTPHHLLLSDELAALADTRYKVNPPLRSVDDVLALRAALLDGTIDAVATDHAPHTAETKARNWCDAPFGMTGLETALSVVAKVLEDAEHLDWNLVAAVMSEAPARIGGISEFAGRPLAVGEPASFCLIEDQQWTVTSENRYSKSDNNPFRGNSFRYKVVATALEGRLVHLANESR</sequence>
<evidence type="ECO:0000256" key="4">
    <source>
        <dbReference type="ARBA" id="ARBA00022801"/>
    </source>
</evidence>
<dbReference type="GO" id="GO:0004151">
    <property type="term" value="F:dihydroorotase activity"/>
    <property type="evidence" value="ECO:0007669"/>
    <property type="project" value="UniProtKB-EC"/>
</dbReference>
<feature type="domain" description="Dihydroorotase catalytic" evidence="7">
    <location>
        <begin position="62"/>
        <end position="248"/>
    </location>
</feature>
<feature type="binding site" evidence="6">
    <location>
        <position position="163"/>
    </location>
    <ligand>
        <name>Zn(2+)</name>
        <dbReference type="ChEBI" id="CHEBI:29105"/>
        <label>2</label>
    </ligand>
</feature>
<dbReference type="Gene3D" id="2.30.40.10">
    <property type="entry name" value="Urease, subunit C, domain 1"/>
    <property type="match status" value="1"/>
</dbReference>
<comment type="function">
    <text evidence="1 6">Catalyzes the reversible cyclization of carbamoyl aspartate to dihydroorotate.</text>
</comment>
<feature type="binding site" evidence="6">
    <location>
        <position position="105"/>
    </location>
    <ligand>
        <name>substrate</name>
    </ligand>
</feature>
<feature type="binding site" evidence="6">
    <location>
        <position position="316"/>
    </location>
    <ligand>
        <name>Zn(2+)</name>
        <dbReference type="ChEBI" id="CHEBI:29105"/>
        <label>1</label>
    </ligand>
</feature>
<dbReference type="SUPFAM" id="SSF51556">
    <property type="entry name" value="Metallo-dependent hydrolases"/>
    <property type="match status" value="1"/>
</dbReference>
<dbReference type="CDD" id="cd01317">
    <property type="entry name" value="DHOase_IIa"/>
    <property type="match status" value="1"/>
</dbReference>
<dbReference type="InterPro" id="IPR004722">
    <property type="entry name" value="DHOase"/>
</dbReference>
<feature type="binding site" evidence="6">
    <location>
        <position position="289"/>
    </location>
    <ligand>
        <name>substrate</name>
    </ligand>
</feature>
<dbReference type="Gene3D" id="3.20.20.140">
    <property type="entry name" value="Metal-dependent hydrolases"/>
    <property type="match status" value="1"/>
</dbReference>
<dbReference type="InterPro" id="IPR011059">
    <property type="entry name" value="Metal-dep_hydrolase_composite"/>
</dbReference>
<dbReference type="SUPFAM" id="SSF51338">
    <property type="entry name" value="Composite domain of metallo-dependent hydrolases"/>
    <property type="match status" value="1"/>
</dbReference>
<dbReference type="InterPro" id="IPR050138">
    <property type="entry name" value="DHOase/Allantoinase_Hydrolase"/>
</dbReference>
<dbReference type="NCBIfam" id="TIGR00857">
    <property type="entry name" value="pyrC_multi"/>
    <property type="match status" value="1"/>
</dbReference>
<dbReference type="PANTHER" id="PTHR43668">
    <property type="entry name" value="ALLANTOINASE"/>
    <property type="match status" value="1"/>
</dbReference>
<feature type="binding site" evidence="6">
    <location>
        <position position="73"/>
    </location>
    <ligand>
        <name>Zn(2+)</name>
        <dbReference type="ChEBI" id="CHEBI:29105"/>
        <label>1</label>
    </ligand>
</feature>
<proteinExistence type="inferred from homology"/>
<dbReference type="EMBL" id="FQ311875">
    <property type="protein sequence ID" value="CBT77353.1"/>
    <property type="molecule type" value="Genomic_DNA"/>
</dbReference>
<keyword evidence="5 6" id="KW-0665">Pyrimidine biosynthesis</keyword>
<dbReference type="EC" id="3.5.2.3" evidence="6"/>
<evidence type="ECO:0000313" key="8">
    <source>
        <dbReference type="EMBL" id="CBT77353.1"/>
    </source>
</evidence>
<feature type="binding site" evidence="6">
    <location>
        <begin position="334"/>
        <end position="335"/>
    </location>
    <ligand>
        <name>substrate</name>
    </ligand>
</feature>
<dbReference type="InterPro" id="IPR002195">
    <property type="entry name" value="Dihydroorotase_CS"/>
</dbReference>
<dbReference type="PANTHER" id="PTHR43668:SF2">
    <property type="entry name" value="ALLANTOINASE"/>
    <property type="match status" value="1"/>
</dbReference>
<evidence type="ECO:0000313" key="9">
    <source>
        <dbReference type="Proteomes" id="UP000006878"/>
    </source>
</evidence>
<dbReference type="Proteomes" id="UP000006878">
    <property type="component" value="Chromosome"/>
</dbReference>
<keyword evidence="9" id="KW-1185">Reference proteome</keyword>
<organism evidence="8 9">
    <name type="scientific">Glutamicibacter arilaitensis (strain DSM 16368 / CIP 108037 / IAM 15318 / JCM 13566 / NCIMB 14258 / Re117)</name>
    <name type="common">Arthrobacter arilaitensis</name>
    <dbReference type="NCBI Taxonomy" id="861360"/>
    <lineage>
        <taxon>Bacteria</taxon>
        <taxon>Bacillati</taxon>
        <taxon>Actinomycetota</taxon>
        <taxon>Actinomycetes</taxon>
        <taxon>Micrococcales</taxon>
        <taxon>Micrococcaceae</taxon>
        <taxon>Glutamicibacter</taxon>
    </lineage>
</organism>
<evidence type="ECO:0000256" key="2">
    <source>
        <dbReference type="ARBA" id="ARBA00010286"/>
    </source>
</evidence>
<evidence type="ECO:0000256" key="3">
    <source>
        <dbReference type="ARBA" id="ARBA00022723"/>
    </source>
</evidence>
<evidence type="ECO:0000256" key="6">
    <source>
        <dbReference type="HAMAP-Rule" id="MF_00220"/>
    </source>
</evidence>
<feature type="binding site" evidence="6">
    <location>
        <position position="163"/>
    </location>
    <ligand>
        <name>Zn(2+)</name>
        <dbReference type="ChEBI" id="CHEBI:29105"/>
        <label>1</label>
    </ligand>
</feature>
<feature type="active site" evidence="6">
    <location>
        <position position="316"/>
    </location>
</feature>
<comment type="similarity">
    <text evidence="2 6">Belongs to the metallo-dependent hydrolases superfamily. DHOase family. Class I DHOase subfamily.</text>
</comment>
<keyword evidence="4 6" id="KW-0378">Hydrolase</keyword>
<feature type="binding site" evidence="6">
    <location>
        <position position="243"/>
    </location>
    <ligand>
        <name>Zn(2+)</name>
        <dbReference type="ChEBI" id="CHEBI:29105"/>
        <label>2</label>
    </ligand>
</feature>
<comment type="pathway">
    <text evidence="6">Pyrimidine metabolism; UMP biosynthesis via de novo pathway; (S)-dihydroorotate from bicarbonate: step 3/3.</text>
</comment>
<dbReference type="PROSITE" id="PS00483">
    <property type="entry name" value="DIHYDROOROTASE_2"/>
    <property type="match status" value="1"/>
</dbReference>
<name>A0ABP1U8B9_GLUAR</name>
<keyword evidence="3 6" id="KW-0479">Metal-binding</keyword>
<evidence type="ECO:0000259" key="7">
    <source>
        <dbReference type="Pfam" id="PF12890"/>
    </source>
</evidence>
<reference evidence="9" key="2">
    <citation type="submission" date="2010-07" db="EMBL/GenBank/DDBJ databases">
        <title>Complete genome sequence of Arthrobacter arilaitensis (strain DSM 16368 / CIP 108037 / JCM 13566 / Re117).</title>
        <authorList>
            <person name="Genoscope."/>
        </authorList>
    </citation>
    <scope>NUCLEOTIDE SEQUENCE [LARGE SCALE GENOMIC DNA]</scope>
    <source>
        <strain evidence="9">DSM 16368 / CIP 108037 / IAM 15318 / JCM 13566 / Re117</strain>
    </source>
</reference>